<dbReference type="RefSeq" id="WP_395821552.1">
    <property type="nucleotide sequence ID" value="NZ_CP043494.1"/>
</dbReference>
<feature type="transmembrane region" description="Helical" evidence="2">
    <location>
        <begin position="17"/>
        <end position="41"/>
    </location>
</feature>
<dbReference type="EMBL" id="CP043494">
    <property type="protein sequence ID" value="WNG45859.1"/>
    <property type="molecule type" value="Genomic_DNA"/>
</dbReference>
<keyword evidence="4" id="KW-1185">Reference proteome</keyword>
<reference evidence="3 4" key="1">
    <citation type="submission" date="2019-08" db="EMBL/GenBank/DDBJ databases">
        <title>Archangium and Cystobacter genomes.</title>
        <authorList>
            <person name="Chen I.-C.K."/>
            <person name="Wielgoss S."/>
        </authorList>
    </citation>
    <scope>NUCLEOTIDE SEQUENCE [LARGE SCALE GENOMIC DNA]</scope>
    <source>
        <strain evidence="3 4">Cbm 6</strain>
    </source>
</reference>
<dbReference type="Proteomes" id="UP001611383">
    <property type="component" value="Chromosome"/>
</dbReference>
<keyword evidence="2" id="KW-0472">Membrane</keyword>
<sequence length="73" mass="7863">MTLILQGELELVHDKELAALGVAIDQSALFLMLGCAVLAAFRLKETQCRNITPTSLSTRYDDRSGPTSNPSAV</sequence>
<name>A0ABY9WRR0_9BACT</name>
<gene>
    <name evidence="3" type="ORF">F0U60_18390</name>
</gene>
<keyword evidence="2" id="KW-0812">Transmembrane</keyword>
<organism evidence="3 4">
    <name type="scientific">Archangium minus</name>
    <dbReference type="NCBI Taxonomy" id="83450"/>
    <lineage>
        <taxon>Bacteria</taxon>
        <taxon>Pseudomonadati</taxon>
        <taxon>Myxococcota</taxon>
        <taxon>Myxococcia</taxon>
        <taxon>Myxococcales</taxon>
        <taxon>Cystobacterineae</taxon>
        <taxon>Archangiaceae</taxon>
        <taxon>Archangium</taxon>
    </lineage>
</organism>
<keyword evidence="2" id="KW-1133">Transmembrane helix</keyword>
<accession>A0ABY9WRR0</accession>
<evidence type="ECO:0000256" key="1">
    <source>
        <dbReference type="SAM" id="MobiDB-lite"/>
    </source>
</evidence>
<proteinExistence type="predicted"/>
<feature type="region of interest" description="Disordered" evidence="1">
    <location>
        <begin position="54"/>
        <end position="73"/>
    </location>
</feature>
<evidence type="ECO:0000313" key="4">
    <source>
        <dbReference type="Proteomes" id="UP001611383"/>
    </source>
</evidence>
<evidence type="ECO:0000313" key="3">
    <source>
        <dbReference type="EMBL" id="WNG45859.1"/>
    </source>
</evidence>
<evidence type="ECO:0000256" key="2">
    <source>
        <dbReference type="SAM" id="Phobius"/>
    </source>
</evidence>
<protein>
    <submittedName>
        <fullName evidence="3">Uncharacterized protein</fullName>
    </submittedName>
</protein>